<feature type="transmembrane region" description="Helical" evidence="6">
    <location>
        <begin position="15"/>
        <end position="37"/>
    </location>
</feature>
<evidence type="ECO:0000256" key="6">
    <source>
        <dbReference type="SAM" id="Phobius"/>
    </source>
</evidence>
<reference evidence="9" key="1">
    <citation type="submission" date="2023-08" db="EMBL/GenBank/DDBJ databases">
        <title>Rhodospirillaceae gen. nov., a novel taxon isolated from the Yangtze River Yuezi River estuary sludge.</title>
        <authorList>
            <person name="Ruan L."/>
        </authorList>
    </citation>
    <scope>NUCLEOTIDE SEQUENCE [LARGE SCALE GENOMIC DNA]</scope>
    <source>
        <strain evidence="9">R-7</strain>
    </source>
</reference>
<protein>
    <submittedName>
        <fullName evidence="8">GtrA family protein</fullName>
    </submittedName>
</protein>
<dbReference type="PANTHER" id="PTHR38459">
    <property type="entry name" value="PROPHAGE BACTOPRENOL-LINKED GLUCOSE TRANSLOCASE HOMOLOG"/>
    <property type="match status" value="1"/>
</dbReference>
<evidence type="ECO:0000256" key="2">
    <source>
        <dbReference type="ARBA" id="ARBA00009399"/>
    </source>
</evidence>
<comment type="subcellular location">
    <subcellularLocation>
        <location evidence="1">Membrane</location>
        <topology evidence="1">Multi-pass membrane protein</topology>
    </subcellularLocation>
</comment>
<organism evidence="8 9">
    <name type="scientific">Dongia sedimenti</name>
    <dbReference type="NCBI Taxonomy" id="3064282"/>
    <lineage>
        <taxon>Bacteria</taxon>
        <taxon>Pseudomonadati</taxon>
        <taxon>Pseudomonadota</taxon>
        <taxon>Alphaproteobacteria</taxon>
        <taxon>Rhodospirillales</taxon>
        <taxon>Dongiaceae</taxon>
        <taxon>Dongia</taxon>
    </lineage>
</organism>
<keyword evidence="4 6" id="KW-1133">Transmembrane helix</keyword>
<evidence type="ECO:0000256" key="5">
    <source>
        <dbReference type="ARBA" id="ARBA00023136"/>
    </source>
</evidence>
<evidence type="ECO:0000256" key="4">
    <source>
        <dbReference type="ARBA" id="ARBA00022989"/>
    </source>
</evidence>
<dbReference type="PANTHER" id="PTHR38459:SF1">
    <property type="entry name" value="PROPHAGE BACTOPRENOL-LINKED GLUCOSE TRANSLOCASE HOMOLOG"/>
    <property type="match status" value="1"/>
</dbReference>
<evidence type="ECO:0000313" key="9">
    <source>
        <dbReference type="Proteomes" id="UP001230156"/>
    </source>
</evidence>
<gene>
    <name evidence="8" type="ORF">Q8A70_17400</name>
</gene>
<keyword evidence="5 6" id="KW-0472">Membrane</keyword>
<dbReference type="Proteomes" id="UP001230156">
    <property type="component" value="Unassembled WGS sequence"/>
</dbReference>
<dbReference type="InterPro" id="IPR051401">
    <property type="entry name" value="GtrA_CellWall_Glycosyl"/>
</dbReference>
<feature type="domain" description="GtrA/DPMS transmembrane" evidence="7">
    <location>
        <begin position="17"/>
        <end position="137"/>
    </location>
</feature>
<dbReference type="EMBL" id="JAUYVI010000005">
    <property type="protein sequence ID" value="MDQ7249468.1"/>
    <property type="molecule type" value="Genomic_DNA"/>
</dbReference>
<keyword evidence="3 6" id="KW-0812">Transmembrane</keyword>
<evidence type="ECO:0000256" key="1">
    <source>
        <dbReference type="ARBA" id="ARBA00004141"/>
    </source>
</evidence>
<accession>A0ABU0YP21</accession>
<keyword evidence="9" id="KW-1185">Reference proteome</keyword>
<comment type="similarity">
    <text evidence="2">Belongs to the GtrA family.</text>
</comment>
<feature type="transmembrane region" description="Helical" evidence="6">
    <location>
        <begin position="43"/>
        <end position="61"/>
    </location>
</feature>
<feature type="transmembrane region" description="Helical" evidence="6">
    <location>
        <begin position="114"/>
        <end position="132"/>
    </location>
</feature>
<dbReference type="RefSeq" id="WP_379957473.1">
    <property type="nucleotide sequence ID" value="NZ_JAUYVI010000005.1"/>
</dbReference>
<evidence type="ECO:0000313" key="8">
    <source>
        <dbReference type="EMBL" id="MDQ7249468.1"/>
    </source>
</evidence>
<sequence length="143" mass="15312">MVRAARPGGKVAGQILRFGIVGGIGFLVDAGLLHLMLRLGLGYYGGRAVSFLAAASATWILNRSFTFRRETSPARHPAGEWLAYLGLMVIGGVVNYGTYALAVELAEPVRRYPVLGVALGSIAGMAINFWSAKTMVFERKAKP</sequence>
<dbReference type="InterPro" id="IPR007267">
    <property type="entry name" value="GtrA_DPMS_TM"/>
</dbReference>
<proteinExistence type="inferred from homology"/>
<comment type="caution">
    <text evidence="8">The sequence shown here is derived from an EMBL/GenBank/DDBJ whole genome shotgun (WGS) entry which is preliminary data.</text>
</comment>
<feature type="transmembrane region" description="Helical" evidence="6">
    <location>
        <begin position="81"/>
        <end position="102"/>
    </location>
</feature>
<evidence type="ECO:0000256" key="3">
    <source>
        <dbReference type="ARBA" id="ARBA00022692"/>
    </source>
</evidence>
<name>A0ABU0YP21_9PROT</name>
<evidence type="ECO:0000259" key="7">
    <source>
        <dbReference type="Pfam" id="PF04138"/>
    </source>
</evidence>
<dbReference type="Pfam" id="PF04138">
    <property type="entry name" value="GtrA_DPMS_TM"/>
    <property type="match status" value="1"/>
</dbReference>